<name>A0AAE2VBE2_9BACT</name>
<dbReference type="Proteomes" id="UP000634206">
    <property type="component" value="Unassembled WGS sequence"/>
</dbReference>
<accession>A0AAE2VBE2</accession>
<evidence type="ECO:0000313" key="2">
    <source>
        <dbReference type="EMBL" id="MBK1854445.1"/>
    </source>
</evidence>
<protein>
    <submittedName>
        <fullName evidence="2">Uncharacterized protein</fullName>
    </submittedName>
</protein>
<keyword evidence="3" id="KW-1185">Reference proteome</keyword>
<gene>
    <name evidence="2" type="ORF">JIN83_05715</name>
</gene>
<dbReference type="EMBL" id="JAENIG010000003">
    <property type="protein sequence ID" value="MBK1854445.1"/>
    <property type="molecule type" value="Genomic_DNA"/>
</dbReference>
<feature type="transmembrane region" description="Helical" evidence="1">
    <location>
        <begin position="12"/>
        <end position="32"/>
    </location>
</feature>
<comment type="caution">
    <text evidence="2">The sequence shown here is derived from an EMBL/GenBank/DDBJ whole genome shotgun (WGS) entry which is preliminary data.</text>
</comment>
<keyword evidence="1" id="KW-0472">Membrane</keyword>
<evidence type="ECO:0000313" key="3">
    <source>
        <dbReference type="Proteomes" id="UP000634206"/>
    </source>
</evidence>
<keyword evidence="1" id="KW-0812">Transmembrane</keyword>
<keyword evidence="1" id="KW-1133">Transmembrane helix</keyword>
<reference evidence="2" key="1">
    <citation type="submission" date="2021-01" db="EMBL/GenBank/DDBJ databases">
        <title>Modified the classification status of verrucomicrobia.</title>
        <authorList>
            <person name="Feng X."/>
        </authorList>
    </citation>
    <scope>NUCLEOTIDE SEQUENCE</scope>
    <source>
        <strain evidence="2">5K15</strain>
    </source>
</reference>
<evidence type="ECO:0000256" key="1">
    <source>
        <dbReference type="SAM" id="Phobius"/>
    </source>
</evidence>
<organism evidence="2 3">
    <name type="scientific">Oceaniferula flava</name>
    <dbReference type="NCBI Taxonomy" id="2800421"/>
    <lineage>
        <taxon>Bacteria</taxon>
        <taxon>Pseudomonadati</taxon>
        <taxon>Verrucomicrobiota</taxon>
        <taxon>Verrucomicrobiia</taxon>
        <taxon>Verrucomicrobiales</taxon>
        <taxon>Verrucomicrobiaceae</taxon>
        <taxon>Oceaniferula</taxon>
    </lineage>
</organism>
<dbReference type="RefSeq" id="WP_309489053.1">
    <property type="nucleotide sequence ID" value="NZ_JAENIG010000003.1"/>
</dbReference>
<proteinExistence type="predicted"/>
<dbReference type="AlphaFoldDB" id="A0AAE2VBE2"/>
<sequence length="179" mass="19991">MSSYYKNPVAVFGLMLPLLGFAVLAAGAFYGSSTINKKFKKKKRVYDRAQVAERAMLQLQAKVGQNGPALKRWEELMSTETRSTFVDHWKEAEGKLKGTEFTRAQHNWINYSEGLGKGVAQPASQVEMNFAATYRAMQIALLEIESELPQLQLDSLTMSPGATGGKLNFKTTFTVWTQK</sequence>